<accession>A0A0H2XNP8</accession>
<reference evidence="1" key="1">
    <citation type="submission" date="2006-05" db="EMBL/GenBank/DDBJ databases">
        <title>Complete sequence of chromosome 1 of Burkholderia cenocepacia AU 1054.</title>
        <authorList>
            <consortium name="US DOE Joint Genome Institute"/>
            <person name="Copeland A."/>
            <person name="Lucas S."/>
            <person name="Lapidus A."/>
            <person name="Barry K."/>
            <person name="Detter J.C."/>
            <person name="Glavina del Rio T."/>
            <person name="Hammon N."/>
            <person name="Israni S."/>
            <person name="Dalin E."/>
            <person name="Tice H."/>
            <person name="Pitluck S."/>
            <person name="Chain P."/>
            <person name="Malfatti S."/>
            <person name="Shin M."/>
            <person name="Vergez L."/>
            <person name="Schmutz J."/>
            <person name="Larimer F."/>
            <person name="Land M."/>
            <person name="Hauser L."/>
            <person name="Kyrpides N."/>
            <person name="Lykidis A."/>
            <person name="LiPuma J.J."/>
            <person name="Konstantinidis K."/>
            <person name="Tiedje J.M."/>
            <person name="Richardson P."/>
        </authorList>
    </citation>
    <scope>NUCLEOTIDE SEQUENCE [LARGE SCALE GENOMIC DNA]</scope>
    <source>
        <strain evidence="1">AU 1054</strain>
    </source>
</reference>
<sequence>MEQHGSISLIGKDGIIVMRQPYDVRTIGRDIGKVATFQRFQVEALQSCFGFRCVGASI</sequence>
<name>A0A0H2XNP8_BURO1</name>
<protein>
    <submittedName>
        <fullName evidence="1">Uncharacterized protein</fullName>
    </submittedName>
</protein>
<dbReference type="EMBL" id="CP000378">
    <property type="protein sequence ID" value="ABF75575.1"/>
    <property type="molecule type" value="Genomic_DNA"/>
</dbReference>
<organism evidence="1">
    <name type="scientific">Burkholderia orbicola (strain AU 1054)</name>
    <dbReference type="NCBI Taxonomy" id="331271"/>
    <lineage>
        <taxon>Bacteria</taxon>
        <taxon>Pseudomonadati</taxon>
        <taxon>Pseudomonadota</taxon>
        <taxon>Betaproteobacteria</taxon>
        <taxon>Burkholderiales</taxon>
        <taxon>Burkholderiaceae</taxon>
        <taxon>Burkholderia</taxon>
        <taxon>Burkholderia cepacia complex</taxon>
        <taxon>Burkholderia orbicola</taxon>
    </lineage>
</organism>
<dbReference type="Gene3D" id="3.30.450.20">
    <property type="entry name" value="PAS domain"/>
    <property type="match status" value="1"/>
</dbReference>
<dbReference type="AlphaFoldDB" id="A0A0H2XNP8"/>
<dbReference type="HOGENOM" id="CLU_2970452_0_0_4"/>
<evidence type="ECO:0000313" key="1">
    <source>
        <dbReference type="EMBL" id="ABF75575.1"/>
    </source>
</evidence>
<gene>
    <name evidence="1" type="ordered locus">Bcen_0665</name>
</gene>
<proteinExistence type="predicted"/>